<dbReference type="EMBL" id="ML978126">
    <property type="protein sequence ID" value="KAF2099070.1"/>
    <property type="molecule type" value="Genomic_DNA"/>
</dbReference>
<dbReference type="Proteomes" id="UP000799772">
    <property type="component" value="Unassembled WGS sequence"/>
</dbReference>
<reference evidence="2" key="1">
    <citation type="journal article" date="2020" name="Stud. Mycol.">
        <title>101 Dothideomycetes genomes: a test case for predicting lifestyles and emergence of pathogens.</title>
        <authorList>
            <person name="Haridas S."/>
            <person name="Albert R."/>
            <person name="Binder M."/>
            <person name="Bloem J."/>
            <person name="Labutti K."/>
            <person name="Salamov A."/>
            <person name="Andreopoulos B."/>
            <person name="Baker S."/>
            <person name="Barry K."/>
            <person name="Bills G."/>
            <person name="Bluhm B."/>
            <person name="Cannon C."/>
            <person name="Castanera R."/>
            <person name="Culley D."/>
            <person name="Daum C."/>
            <person name="Ezra D."/>
            <person name="Gonzalez J."/>
            <person name="Henrissat B."/>
            <person name="Kuo A."/>
            <person name="Liang C."/>
            <person name="Lipzen A."/>
            <person name="Lutzoni F."/>
            <person name="Magnuson J."/>
            <person name="Mondo S."/>
            <person name="Nolan M."/>
            <person name="Ohm R."/>
            <person name="Pangilinan J."/>
            <person name="Park H.-J."/>
            <person name="Ramirez L."/>
            <person name="Alfaro M."/>
            <person name="Sun H."/>
            <person name="Tritt A."/>
            <person name="Yoshinaga Y."/>
            <person name="Zwiers L.-H."/>
            <person name="Turgeon B."/>
            <person name="Goodwin S."/>
            <person name="Spatafora J."/>
            <person name="Crous P."/>
            <person name="Grigoriev I."/>
        </authorList>
    </citation>
    <scope>NUCLEOTIDE SEQUENCE</scope>
    <source>
        <strain evidence="2">CBS 133067</strain>
    </source>
</reference>
<comment type="caution">
    <text evidence="2">The sequence shown here is derived from an EMBL/GenBank/DDBJ whole genome shotgun (WGS) entry which is preliminary data.</text>
</comment>
<organism evidence="2 3">
    <name type="scientific">Rhizodiscina lignyota</name>
    <dbReference type="NCBI Taxonomy" id="1504668"/>
    <lineage>
        <taxon>Eukaryota</taxon>
        <taxon>Fungi</taxon>
        <taxon>Dikarya</taxon>
        <taxon>Ascomycota</taxon>
        <taxon>Pezizomycotina</taxon>
        <taxon>Dothideomycetes</taxon>
        <taxon>Pleosporomycetidae</taxon>
        <taxon>Aulographales</taxon>
        <taxon>Rhizodiscinaceae</taxon>
        <taxon>Rhizodiscina</taxon>
    </lineage>
</organism>
<evidence type="ECO:0000259" key="1">
    <source>
        <dbReference type="PROSITE" id="PS50127"/>
    </source>
</evidence>
<evidence type="ECO:0000313" key="2">
    <source>
        <dbReference type="EMBL" id="KAF2099070.1"/>
    </source>
</evidence>
<dbReference type="InterPro" id="IPR000608">
    <property type="entry name" value="UBC"/>
</dbReference>
<dbReference type="Pfam" id="PF00179">
    <property type="entry name" value="UQ_con"/>
    <property type="match status" value="1"/>
</dbReference>
<name>A0A9P4M6N8_9PEZI</name>
<gene>
    <name evidence="2" type="ORF">NA57DRAFT_39591</name>
</gene>
<keyword evidence="3" id="KW-1185">Reference proteome</keyword>
<dbReference type="AlphaFoldDB" id="A0A9P4M6N8"/>
<dbReference type="OrthoDB" id="9978460at2759"/>
<evidence type="ECO:0000313" key="3">
    <source>
        <dbReference type="Proteomes" id="UP000799772"/>
    </source>
</evidence>
<proteinExistence type="predicted"/>
<accession>A0A9P4M6N8</accession>
<dbReference type="Gene3D" id="3.10.110.10">
    <property type="entry name" value="Ubiquitin Conjugating Enzyme"/>
    <property type="match status" value="1"/>
</dbReference>
<protein>
    <recommendedName>
        <fullName evidence="1">UBC core domain-containing protein</fullName>
    </recommendedName>
</protein>
<sequence length="86" mass="9527">MALKDHTGHFTQSISFLPPSMKFSTRIHHPNISSQGEICVHSQGKQWSPALTPYHMVVAIISLLSDTTVEDPLVPEIAATYVQARE</sequence>
<dbReference type="InterPro" id="IPR016135">
    <property type="entry name" value="UBQ-conjugating_enzyme/RWD"/>
</dbReference>
<dbReference type="PANTHER" id="PTHR24068">
    <property type="entry name" value="UBIQUITIN-CONJUGATING ENZYME E2"/>
    <property type="match status" value="1"/>
</dbReference>
<dbReference type="SUPFAM" id="SSF54495">
    <property type="entry name" value="UBC-like"/>
    <property type="match status" value="1"/>
</dbReference>
<feature type="domain" description="UBC core" evidence="1">
    <location>
        <begin position="1"/>
        <end position="86"/>
    </location>
</feature>
<dbReference type="PROSITE" id="PS50127">
    <property type="entry name" value="UBC_2"/>
    <property type="match status" value="1"/>
</dbReference>